<dbReference type="Proteomes" id="UP001202479">
    <property type="component" value="Unassembled WGS sequence"/>
</dbReference>
<reference evidence="1" key="1">
    <citation type="journal article" date="2022" name="DNA Res.">
        <title>Genome analysis of five recently described species of the CUG-Ser clade uncovers Candida theae as a new hybrid lineage with pathogenic potential in the Candida parapsilosis species complex.</title>
        <authorList>
            <person name="Mixao V."/>
            <person name="Del Olmo V."/>
            <person name="Hegedusova E."/>
            <person name="Saus E."/>
            <person name="Pryszcz L."/>
            <person name="Cillingova A."/>
            <person name="Nosek J."/>
            <person name="Gabaldon T."/>
        </authorList>
    </citation>
    <scope>NUCLEOTIDE SEQUENCE</scope>
    <source>
        <strain evidence="1">CBS 10844</strain>
    </source>
</reference>
<protein>
    <submittedName>
        <fullName evidence="1">Uncharacterized protein</fullName>
    </submittedName>
</protein>
<gene>
    <name evidence="1" type="ORF">KGF56_001811</name>
</gene>
<accession>A0AAI9WYS9</accession>
<organism evidence="1 2">
    <name type="scientific">Candida oxycetoniae</name>
    <dbReference type="NCBI Taxonomy" id="497107"/>
    <lineage>
        <taxon>Eukaryota</taxon>
        <taxon>Fungi</taxon>
        <taxon>Dikarya</taxon>
        <taxon>Ascomycota</taxon>
        <taxon>Saccharomycotina</taxon>
        <taxon>Pichiomycetes</taxon>
        <taxon>Debaryomycetaceae</taxon>
        <taxon>Candida/Lodderomyces clade</taxon>
        <taxon>Candida</taxon>
    </lineage>
</organism>
<comment type="caution">
    <text evidence="1">The sequence shown here is derived from an EMBL/GenBank/DDBJ whole genome shotgun (WGS) entry which is preliminary data.</text>
</comment>
<evidence type="ECO:0000313" key="2">
    <source>
        <dbReference type="Proteomes" id="UP001202479"/>
    </source>
</evidence>
<dbReference type="RefSeq" id="XP_049181109.1">
    <property type="nucleotide sequence ID" value="XM_049322974.1"/>
</dbReference>
<dbReference type="GeneID" id="73379428"/>
<name>A0AAI9WYS9_9ASCO</name>
<sequence>MIRYWISSNNHEKALSQLLSTISSQKVTYINTTTPELLLNIADPTLYDSINYEHVIDLQALLQVQLSSVVVIENLSSLYQGQIVNNDKVSFFISEILQKIENDEKVDEFYLIDVRRSRFIEVMCDEVCVF</sequence>
<dbReference type="AlphaFoldDB" id="A0AAI9WYS9"/>
<proteinExistence type="predicted"/>
<dbReference type="EMBL" id="JAHUZD010000038">
    <property type="protein sequence ID" value="KAI3405364.1"/>
    <property type="molecule type" value="Genomic_DNA"/>
</dbReference>
<keyword evidence="2" id="KW-1185">Reference proteome</keyword>
<evidence type="ECO:0000313" key="1">
    <source>
        <dbReference type="EMBL" id="KAI3405364.1"/>
    </source>
</evidence>